<feature type="domain" description="Bacterial Ig" evidence="3">
    <location>
        <begin position="1924"/>
        <end position="2003"/>
    </location>
</feature>
<dbReference type="EMBL" id="MPDH01000002">
    <property type="protein sequence ID" value="PNP94368.1"/>
    <property type="molecule type" value="Genomic_DNA"/>
</dbReference>
<feature type="domain" description="Bacterial Ig" evidence="3">
    <location>
        <begin position="2097"/>
        <end position="2177"/>
    </location>
</feature>
<evidence type="ECO:0000259" key="3">
    <source>
        <dbReference type="Pfam" id="PF20622"/>
    </source>
</evidence>
<keyword evidence="5" id="KW-1185">Reference proteome</keyword>
<sequence>MILNMKKKSNFGLKVLSMAMIVSLIVPSSIGNIVTFAETQAMTQSTNTVNEEQTFAFAKEFPIQKSADDAEVSSTAVNLTSTGLDLHGLAGATQATYLRFADVALPTDAKITKAYIAFTARDASSAAQSTTINVAGELGTQAAFASTVASFTSRTFTTTTMSMKTPVVATNTIFNTDDVSSIVKEMRANTADIKDYVFKVTGSGVGSFVMRSFDSSAPMAPKLMIEYTSPTGEYNAKISNTSDDAEESGTAKTIALNAEMKIGGYTAAALTPANKNLSAFRFANVDLPENAKIDDAYLEFTTKATVANQTSNMAIAAELGNPATYATTAGNISNRDYTASTVTYQQPSFATTKQVIRTPNLKSIIDETRLMGWTNGNALAFKVDGDNYIGSIYQGGTDAALQPKLVIKYSYSEKDAIGEEVTQDPAKIKNLFINEVASMGTDVQTDGWIEIFNNNDAPVFLSKDVFISDDANALGKSELSNIYIPAKGYRVVKANGTQNNASANFTLGDRDTTLYLSTKYDGSFHTLDTFAVKKMPYNETLGRFNDADKNLVSYTTGTYESSNNGATPLVNITPSQTTGMYKAGFDLTLKTDSINTIKYTLDGSTPSETNGTTYTGPIKVDKNMTVKAYAYNAKQNSGVQAYVYSIRDDAENIPSAKKEYLVKAGTDDASVNATSTNLTATSLNLHGLLRAVPESTFVRFADVSIPADAVITKAYLTFTTLTASSTPTNLSVAGQVGNGEAFASTVASFTNRALTETTAKSTTPAKVAVNDLVNTGDLTEVINEMRSSNAVLKDLVFKVDGDKTGSYVARSFESSATMAPKLVLEYYSEDGDSRAQVATANDDAEEYGTAKTMNLGDNLRIGGYWSATLTPAYKDISAFRFNNVNLPESAEIEDAYLEFTTSASTTAKVSSNMEIRSELGNPEIYKSTAGNITSRSYSNMVVKYSQPAFTATNQIVRTANLKDIINENRFNGWKDGQSMAFRVDGDNYIGSVYQGGGANSARLIIKYKNNAKGPSIEGALTTPDKIKNVFINELSSEGTTSSKDAWVELYNDNDVPVVLGKGMYLTDKTKTLDKFEFSNLVIPAKGFRVLYSDKAPELGNNHLSFEIGGSGDVVLSAKIGSEFKTVDSIKYTKQAYNQTFGRQTDASKTLTLFSNETFGTSNNSGQTNYAVQFSKDRGMYDTGFDLTMTSKAGITLKYTLDGSEPSATKGTVYTGPIKISKTTVVKVYGYDATGNTGVLSNTYVLRDNYKNEVTSGYQWQFKNNITSDEYAQAIDDFPIVSVTGAAADLVADPYTPGTFEYLDSHMGSGGTNYFNYSGAKKFGQASVGQYNSGVAVKFHRDYNAKKAKYNFFDATPGETFPVVGKFSKLELKEGQDGPQNDVYNLGYNRYDETVTNTLAQQMNKISLHTKYVHYYYNGKYMGVKTMREDFGQNMFEEYFGDSDDNYTKIRFQDGYFIPGIVEAGEGDANILTKVKAVATAKNFQEFKNYVDVEDLIKTQILFMFIDTEQEVDAVVSNDILNGNGVKMKFNINDTDGAFYNNGGTGTSSSVFAGGGGTYRYKWADANSRKGAGILFGNFSGDSTTVPTAGNLEFKTLVKDQVLKQIGPANGDFAGADGAPLSVANVRQLILDNQKEIDAAYKLDAAFMGARTTIYKDWLTTQVKVQAQVPDRVKYNLEMWTKYGMAHTLQNVSIIPSGSGVVLNNPNANTDVYYTTDGTDPMGADGVVSSKATKYTAGTVLPKTTSLTVRAFTTNNWGPTANNALEAADAQKDAAAAKTVSELFTNNSPDSGSIKPATDQLAIDAAKKAVDTVKDPILKAELQAQLAKAKFLLDNKTSGTITANAFTFGVDNYVKGTYTGDVAKIGLEINNAPQQIIPVSSSPYQYYAKDKIKAATDQVSVIAYDKNGNELQKTKVNVQMSTTVKMTPNFFYIGKDNYVTGQFTGDLARISLTVNGVEGTKVGVVASDLKYYAKNLILKLTDDVKITGYDTNGKVLDTKSVIVTKELTTGTFPSLNPFKLGKENYVTGQVSGDITKISLTVNGVEGTKIPATTPDFKYYASNIISNLKDVVKITGYDNTGKVLDTKTISVTTDATAGKITSINTFTPGKENYVTGQVSGDVTRVSLTVNGVEGTKVGVTAPDFKYYANNIIRSAKDTATMTAYDSTGKVLDTKPVTITGAIDTLNTFTIGKDNYITGTYIGDIKKIELQVNGVTLQRVGTTDGIIKYYAKTNITKATDSVKIVAFNTAGEEVTSRVLSIASASGSVTVNPFTIGADNYVKGEYTGDVVRIRLTVNNVQQATVQVLPAGQFQYYAKSLITSKNDKVVLTAYNATNEILQETNVIVN</sequence>
<feature type="domain" description="Bacterial Ig" evidence="3">
    <location>
        <begin position="2015"/>
        <end position="2090"/>
    </location>
</feature>
<comment type="caution">
    <text evidence="4">The sequence shown here is derived from an EMBL/GenBank/DDBJ whole genome shotgun (WGS) entry which is preliminary data.</text>
</comment>
<dbReference type="InterPro" id="IPR059177">
    <property type="entry name" value="GH29D-like_dom"/>
</dbReference>
<dbReference type="InterPro" id="IPR026876">
    <property type="entry name" value="Fn3_assoc_repeat"/>
</dbReference>
<gene>
    <name evidence="4" type="ORF">BMT55_02460</name>
</gene>
<accession>A0ABX4XRG7</accession>
<dbReference type="Pfam" id="PF20622">
    <property type="entry name" value="Big_15"/>
    <property type="match status" value="6"/>
</dbReference>
<reference evidence="4 5" key="1">
    <citation type="submission" date="2016-11" db="EMBL/GenBank/DDBJ databases">
        <title>Whole Genome Sequence of Listeria newyorkensis.</title>
        <authorList>
            <person name="Frink S."/>
            <person name="Morales C."/>
            <person name="Kiang D."/>
        </authorList>
    </citation>
    <scope>NUCLEOTIDE SEQUENCE [LARGE SCALE GENOMIC DNA]</scope>
    <source>
        <strain evidence="4 5">F1604011-044</strain>
    </source>
</reference>
<feature type="domain" description="Pesticidal crystal protein Cry1Aa" evidence="2">
    <location>
        <begin position="1773"/>
        <end position="1833"/>
    </location>
</feature>
<name>A0ABX4XRG7_9LIST</name>
<dbReference type="Pfam" id="PF13290">
    <property type="entry name" value="CHB_HEX_C_1"/>
    <property type="match status" value="1"/>
</dbReference>
<dbReference type="Pfam" id="PF18449">
    <property type="entry name" value="Endotoxin_C2"/>
    <property type="match status" value="1"/>
</dbReference>
<protein>
    <submittedName>
        <fullName evidence="4">Uncharacterized protein</fullName>
    </submittedName>
</protein>
<feature type="domain" description="Bacterial Ig" evidence="3">
    <location>
        <begin position="1838"/>
        <end position="1918"/>
    </location>
</feature>
<evidence type="ECO:0000259" key="2">
    <source>
        <dbReference type="Pfam" id="PF18449"/>
    </source>
</evidence>
<feature type="domain" description="GH29D-like beta-sandwich" evidence="1">
    <location>
        <begin position="1177"/>
        <end position="1237"/>
    </location>
</feature>
<dbReference type="Pfam" id="PF13287">
    <property type="entry name" value="Fn3_assoc"/>
    <property type="match status" value="2"/>
</dbReference>
<dbReference type="Proteomes" id="UP000236500">
    <property type="component" value="Unassembled WGS sequence"/>
</dbReference>
<dbReference type="InterPro" id="IPR054544">
    <property type="entry name" value="Pest_crys_Cry1Aa_dom-IV"/>
</dbReference>
<organism evidence="4 5">
    <name type="scientific">Listeria newyorkensis</name>
    <dbReference type="NCBI Taxonomy" id="1497681"/>
    <lineage>
        <taxon>Bacteria</taxon>
        <taxon>Bacillati</taxon>
        <taxon>Bacillota</taxon>
        <taxon>Bacilli</taxon>
        <taxon>Bacillales</taxon>
        <taxon>Listeriaceae</taxon>
        <taxon>Listeria</taxon>
    </lineage>
</organism>
<evidence type="ECO:0000313" key="4">
    <source>
        <dbReference type="EMBL" id="PNP94368.1"/>
    </source>
</evidence>
<feature type="domain" description="Bacterial Ig" evidence="3">
    <location>
        <begin position="2182"/>
        <end position="2259"/>
    </location>
</feature>
<proteinExistence type="predicted"/>
<evidence type="ECO:0000259" key="1">
    <source>
        <dbReference type="Pfam" id="PF13290"/>
    </source>
</evidence>
<dbReference type="InterPro" id="IPR046746">
    <property type="entry name" value="Big_15"/>
</dbReference>
<evidence type="ECO:0000313" key="5">
    <source>
        <dbReference type="Proteomes" id="UP000236500"/>
    </source>
</evidence>
<feature type="domain" description="Bacterial Ig" evidence="3">
    <location>
        <begin position="2263"/>
        <end position="2343"/>
    </location>
</feature>